<reference evidence="2" key="1">
    <citation type="submission" date="2019-05" db="EMBL/GenBank/DDBJ databases">
        <title>The de novo reference genome and transcriptome assemblies of the wild tomato species Solanum chilense.</title>
        <authorList>
            <person name="Stam R."/>
            <person name="Nosenko T."/>
            <person name="Hoerger A.C."/>
            <person name="Stephan W."/>
            <person name="Seidel M.A."/>
            <person name="Kuhn J.M.M."/>
            <person name="Haberer G."/>
            <person name="Tellier A."/>
        </authorList>
    </citation>
    <scope>NUCLEOTIDE SEQUENCE</scope>
    <source>
        <tissue evidence="2">Mature leaves</tissue>
    </source>
</reference>
<proteinExistence type="predicted"/>
<gene>
    <name evidence="2" type="ORF">EJD97_025419</name>
</gene>
<accession>A0A6N2C5S7</accession>
<feature type="compositionally biased region" description="Polar residues" evidence="1">
    <location>
        <begin position="62"/>
        <end position="75"/>
    </location>
</feature>
<dbReference type="AlphaFoldDB" id="A0A6N2C5S7"/>
<evidence type="ECO:0000256" key="1">
    <source>
        <dbReference type="SAM" id="MobiDB-lite"/>
    </source>
</evidence>
<name>A0A6N2C5S7_SOLCI</name>
<dbReference type="EMBL" id="RXGB01000958">
    <property type="protein sequence ID" value="TMX01001.1"/>
    <property type="molecule type" value="Genomic_DNA"/>
</dbReference>
<evidence type="ECO:0000313" key="2">
    <source>
        <dbReference type="EMBL" id="TMX01001.1"/>
    </source>
</evidence>
<sequence>MVGYTFEQAIYYSPIFQKQKYQKMSKQIMMKNVTTTKVTTKAKAHTRLEKSPLKQAHIAPGNSHNNQHSTQQANR</sequence>
<protein>
    <submittedName>
        <fullName evidence="2">Uncharacterized protein</fullName>
    </submittedName>
</protein>
<feature type="region of interest" description="Disordered" evidence="1">
    <location>
        <begin position="41"/>
        <end position="75"/>
    </location>
</feature>
<comment type="caution">
    <text evidence="2">The sequence shown here is derived from an EMBL/GenBank/DDBJ whole genome shotgun (WGS) entry which is preliminary data.</text>
</comment>
<organism evidence="2">
    <name type="scientific">Solanum chilense</name>
    <name type="common">Tomato</name>
    <name type="synonym">Lycopersicon chilense</name>
    <dbReference type="NCBI Taxonomy" id="4083"/>
    <lineage>
        <taxon>Eukaryota</taxon>
        <taxon>Viridiplantae</taxon>
        <taxon>Streptophyta</taxon>
        <taxon>Embryophyta</taxon>
        <taxon>Tracheophyta</taxon>
        <taxon>Spermatophyta</taxon>
        <taxon>Magnoliopsida</taxon>
        <taxon>eudicotyledons</taxon>
        <taxon>Gunneridae</taxon>
        <taxon>Pentapetalae</taxon>
        <taxon>asterids</taxon>
        <taxon>lamiids</taxon>
        <taxon>Solanales</taxon>
        <taxon>Solanaceae</taxon>
        <taxon>Solanoideae</taxon>
        <taxon>Solaneae</taxon>
        <taxon>Solanum</taxon>
        <taxon>Solanum subgen. Lycopersicon</taxon>
    </lineage>
</organism>